<name>A0AA39CYQ4_9EURO</name>
<dbReference type="Gene3D" id="3.90.1150.10">
    <property type="entry name" value="Aspartate Aminotransferase, domain 1"/>
    <property type="match status" value="1"/>
</dbReference>
<dbReference type="GO" id="GO:0008483">
    <property type="term" value="F:transaminase activity"/>
    <property type="evidence" value="ECO:0007669"/>
    <property type="project" value="InterPro"/>
</dbReference>
<dbReference type="Pfam" id="PF00202">
    <property type="entry name" value="Aminotran_3"/>
    <property type="match status" value="1"/>
</dbReference>
<evidence type="ECO:0000256" key="2">
    <source>
        <dbReference type="ARBA" id="ARBA00008954"/>
    </source>
</evidence>
<dbReference type="GO" id="GO:0005829">
    <property type="term" value="C:cytosol"/>
    <property type="evidence" value="ECO:0007669"/>
    <property type="project" value="TreeGrafter"/>
</dbReference>
<evidence type="ECO:0000256" key="4">
    <source>
        <dbReference type="RuleBase" id="RU003560"/>
    </source>
</evidence>
<sequence>MVASTGPTAIFHRSFTKNYDTAVGGKGVYIIGPDGRKTLDGSSGAAVSCLGHGHPVIIEAIVQQARTMAYAHSSFFTSSPAEELAHLLCSLSNGAFTKLLVLSSGSEAVESAIKIARQYHFARGDKQRVNYISREFSYHGNSIGALSAGHHPQRREAFVPLLSSAFHHVSPCFFSRDGREGEVEEAYVERLVAEYEAMFEKLGSDTVAAVMVEPVSGATLGGVPAAAGYLRRLRQLCDKHGSLLIFDEVMCGMGRIGTLHAWQSLGGVAPDIETIGKGLGAGYQPISGVLVSGKIEEAFRQGQSKTPFLSGHTYQDHSIACAAALATQRTIRDKDLLTNVRVMGNRLEERLKATVPMLKEVRGLGLFRAVEFKTTSTSPLAADVATACLTNGAAVYLCSSAVDAVLFAPPYIISEQEIDDLVDIFVESVKQILEARGSTSS</sequence>
<dbReference type="PANTHER" id="PTHR43094">
    <property type="entry name" value="AMINOTRANSFERASE"/>
    <property type="match status" value="1"/>
</dbReference>
<comment type="cofactor">
    <cofactor evidence="1">
        <name>pyridoxal 5'-phosphate</name>
        <dbReference type="ChEBI" id="CHEBI:597326"/>
    </cofactor>
</comment>
<dbReference type="EMBL" id="JAPDRN010000028">
    <property type="protein sequence ID" value="KAJ9636585.1"/>
    <property type="molecule type" value="Genomic_DNA"/>
</dbReference>
<keyword evidence="6" id="KW-1185">Reference proteome</keyword>
<comment type="caution">
    <text evidence="5">The sequence shown here is derived from an EMBL/GenBank/DDBJ whole genome shotgun (WGS) entry which is preliminary data.</text>
</comment>
<reference evidence="5" key="1">
    <citation type="submission" date="2022-10" db="EMBL/GenBank/DDBJ databases">
        <title>Culturing micro-colonial fungi from biological soil crusts in the Mojave desert and describing Neophaeococcomyces mojavensis, and introducing the new genera and species Taxawa tesnikishii.</title>
        <authorList>
            <person name="Kurbessoian T."/>
            <person name="Stajich J.E."/>
        </authorList>
    </citation>
    <scope>NUCLEOTIDE SEQUENCE</scope>
    <source>
        <strain evidence="5">TK_35</strain>
    </source>
</reference>
<protein>
    <recommendedName>
        <fullName evidence="7">Aminotransferase</fullName>
    </recommendedName>
</protein>
<dbReference type="Proteomes" id="UP001172681">
    <property type="component" value="Unassembled WGS sequence"/>
</dbReference>
<evidence type="ECO:0000313" key="5">
    <source>
        <dbReference type="EMBL" id="KAJ9636585.1"/>
    </source>
</evidence>
<dbReference type="InterPro" id="IPR015424">
    <property type="entry name" value="PyrdxlP-dep_Trfase"/>
</dbReference>
<proteinExistence type="inferred from homology"/>
<dbReference type="PIRSF" id="PIRSF000521">
    <property type="entry name" value="Transaminase_4ab_Lys_Orn"/>
    <property type="match status" value="1"/>
</dbReference>
<evidence type="ECO:0000313" key="6">
    <source>
        <dbReference type="Proteomes" id="UP001172681"/>
    </source>
</evidence>
<evidence type="ECO:0000256" key="3">
    <source>
        <dbReference type="ARBA" id="ARBA00022898"/>
    </source>
</evidence>
<accession>A0AA39CYQ4</accession>
<dbReference type="InterPro" id="IPR005814">
    <property type="entry name" value="Aminotrans_3"/>
</dbReference>
<organism evidence="5 6">
    <name type="scientific">Knufia peltigerae</name>
    <dbReference type="NCBI Taxonomy" id="1002370"/>
    <lineage>
        <taxon>Eukaryota</taxon>
        <taxon>Fungi</taxon>
        <taxon>Dikarya</taxon>
        <taxon>Ascomycota</taxon>
        <taxon>Pezizomycotina</taxon>
        <taxon>Eurotiomycetes</taxon>
        <taxon>Chaetothyriomycetidae</taxon>
        <taxon>Chaetothyriales</taxon>
        <taxon>Trichomeriaceae</taxon>
        <taxon>Knufia</taxon>
    </lineage>
</organism>
<dbReference type="GO" id="GO:0030170">
    <property type="term" value="F:pyridoxal phosphate binding"/>
    <property type="evidence" value="ECO:0007669"/>
    <property type="project" value="InterPro"/>
</dbReference>
<dbReference type="SUPFAM" id="SSF53383">
    <property type="entry name" value="PLP-dependent transferases"/>
    <property type="match status" value="1"/>
</dbReference>
<dbReference type="FunFam" id="3.40.640.10:FF:000004">
    <property type="entry name" value="Acetylornithine aminotransferase"/>
    <property type="match status" value="1"/>
</dbReference>
<comment type="similarity">
    <text evidence="2 4">Belongs to the class-III pyridoxal-phosphate-dependent aminotransferase family.</text>
</comment>
<evidence type="ECO:0008006" key="7">
    <source>
        <dbReference type="Google" id="ProtNLM"/>
    </source>
</evidence>
<dbReference type="PANTHER" id="PTHR43094:SF1">
    <property type="entry name" value="AMINOTRANSFERASE CLASS-III"/>
    <property type="match status" value="1"/>
</dbReference>
<dbReference type="InterPro" id="IPR015421">
    <property type="entry name" value="PyrdxlP-dep_Trfase_major"/>
</dbReference>
<dbReference type="Gene3D" id="3.40.640.10">
    <property type="entry name" value="Type I PLP-dependent aspartate aminotransferase-like (Major domain)"/>
    <property type="match status" value="1"/>
</dbReference>
<gene>
    <name evidence="5" type="ORF">H2204_005185</name>
</gene>
<evidence type="ECO:0000256" key="1">
    <source>
        <dbReference type="ARBA" id="ARBA00001933"/>
    </source>
</evidence>
<keyword evidence="3 4" id="KW-0663">Pyridoxal phosphate</keyword>
<dbReference type="InterPro" id="IPR015422">
    <property type="entry name" value="PyrdxlP-dep_Trfase_small"/>
</dbReference>
<dbReference type="AlphaFoldDB" id="A0AA39CYQ4"/>
<dbReference type="CDD" id="cd00610">
    <property type="entry name" value="OAT_like"/>
    <property type="match status" value="1"/>
</dbReference>